<dbReference type="KEGG" id="gtt:GUITHDRAFT_154362"/>
<gene>
    <name evidence="1" type="ORF">GUITHDRAFT_154362</name>
</gene>
<dbReference type="PaxDb" id="55529-EKX39753"/>
<reference evidence="2" key="3">
    <citation type="submission" date="2016-03" db="UniProtKB">
        <authorList>
            <consortium name="EnsemblProtists"/>
        </authorList>
    </citation>
    <scope>IDENTIFICATION</scope>
</reference>
<evidence type="ECO:0000313" key="1">
    <source>
        <dbReference type="EMBL" id="EKX39753.1"/>
    </source>
</evidence>
<name>L1IU39_GUITC</name>
<dbReference type="GeneID" id="17296444"/>
<dbReference type="RefSeq" id="XP_005826733.1">
    <property type="nucleotide sequence ID" value="XM_005826676.1"/>
</dbReference>
<keyword evidence="3" id="KW-1185">Reference proteome</keyword>
<reference evidence="3" key="2">
    <citation type="submission" date="2012-11" db="EMBL/GenBank/DDBJ databases">
        <authorList>
            <person name="Kuo A."/>
            <person name="Curtis B.A."/>
            <person name="Tanifuji G."/>
            <person name="Burki F."/>
            <person name="Gruber A."/>
            <person name="Irimia M."/>
            <person name="Maruyama S."/>
            <person name="Arias M.C."/>
            <person name="Ball S.G."/>
            <person name="Gile G.H."/>
            <person name="Hirakawa Y."/>
            <person name="Hopkins J.F."/>
            <person name="Rensing S.A."/>
            <person name="Schmutz J."/>
            <person name="Symeonidi A."/>
            <person name="Elias M."/>
            <person name="Eveleigh R.J."/>
            <person name="Herman E.K."/>
            <person name="Klute M.J."/>
            <person name="Nakayama T."/>
            <person name="Obornik M."/>
            <person name="Reyes-Prieto A."/>
            <person name="Armbrust E.V."/>
            <person name="Aves S.J."/>
            <person name="Beiko R.G."/>
            <person name="Coutinho P."/>
            <person name="Dacks J.B."/>
            <person name="Durnford D.G."/>
            <person name="Fast N.M."/>
            <person name="Green B.R."/>
            <person name="Grisdale C."/>
            <person name="Hempe F."/>
            <person name="Henrissat B."/>
            <person name="Hoppner M.P."/>
            <person name="Ishida K.-I."/>
            <person name="Kim E."/>
            <person name="Koreny L."/>
            <person name="Kroth P.G."/>
            <person name="Liu Y."/>
            <person name="Malik S.-B."/>
            <person name="Maier U.G."/>
            <person name="McRose D."/>
            <person name="Mock T."/>
            <person name="Neilson J.A."/>
            <person name="Onodera N.T."/>
            <person name="Poole A.M."/>
            <person name="Pritham E.J."/>
            <person name="Richards T.A."/>
            <person name="Rocap G."/>
            <person name="Roy S.W."/>
            <person name="Sarai C."/>
            <person name="Schaack S."/>
            <person name="Shirato S."/>
            <person name="Slamovits C.H."/>
            <person name="Spencer D.F."/>
            <person name="Suzuki S."/>
            <person name="Worden A.Z."/>
            <person name="Zauner S."/>
            <person name="Barry K."/>
            <person name="Bell C."/>
            <person name="Bharti A.K."/>
            <person name="Crow J.A."/>
            <person name="Grimwood J."/>
            <person name="Kramer R."/>
            <person name="Lindquist E."/>
            <person name="Lucas S."/>
            <person name="Salamov A."/>
            <person name="McFadden G.I."/>
            <person name="Lane C.E."/>
            <person name="Keeling P.J."/>
            <person name="Gray M.W."/>
            <person name="Grigoriev I.V."/>
            <person name="Archibald J.M."/>
        </authorList>
    </citation>
    <scope>NUCLEOTIDE SEQUENCE</scope>
    <source>
        <strain evidence="3">CCMP2712</strain>
    </source>
</reference>
<evidence type="ECO:0000313" key="3">
    <source>
        <dbReference type="Proteomes" id="UP000011087"/>
    </source>
</evidence>
<accession>L1IU39</accession>
<dbReference type="EMBL" id="JH993037">
    <property type="protein sequence ID" value="EKX39753.1"/>
    <property type="molecule type" value="Genomic_DNA"/>
</dbReference>
<sequence>MLFSKLDCSFPAYFYTQPMATGPGFYDNLCPQSWQDGSAATFTLQDPHQQTFDCPGN</sequence>
<dbReference type="Proteomes" id="UP000011087">
    <property type="component" value="Unassembled WGS sequence"/>
</dbReference>
<dbReference type="HOGENOM" id="CLU_3000487_0_0_1"/>
<proteinExistence type="predicted"/>
<reference evidence="1 3" key="1">
    <citation type="journal article" date="2012" name="Nature">
        <title>Algal genomes reveal evolutionary mosaicism and the fate of nucleomorphs.</title>
        <authorList>
            <consortium name="DOE Joint Genome Institute"/>
            <person name="Curtis B.A."/>
            <person name="Tanifuji G."/>
            <person name="Burki F."/>
            <person name="Gruber A."/>
            <person name="Irimia M."/>
            <person name="Maruyama S."/>
            <person name="Arias M.C."/>
            <person name="Ball S.G."/>
            <person name="Gile G.H."/>
            <person name="Hirakawa Y."/>
            <person name="Hopkins J.F."/>
            <person name="Kuo A."/>
            <person name="Rensing S.A."/>
            <person name="Schmutz J."/>
            <person name="Symeonidi A."/>
            <person name="Elias M."/>
            <person name="Eveleigh R.J."/>
            <person name="Herman E.K."/>
            <person name="Klute M.J."/>
            <person name="Nakayama T."/>
            <person name="Obornik M."/>
            <person name="Reyes-Prieto A."/>
            <person name="Armbrust E.V."/>
            <person name="Aves S.J."/>
            <person name="Beiko R.G."/>
            <person name="Coutinho P."/>
            <person name="Dacks J.B."/>
            <person name="Durnford D.G."/>
            <person name="Fast N.M."/>
            <person name="Green B.R."/>
            <person name="Grisdale C.J."/>
            <person name="Hempel F."/>
            <person name="Henrissat B."/>
            <person name="Hoppner M.P."/>
            <person name="Ishida K."/>
            <person name="Kim E."/>
            <person name="Koreny L."/>
            <person name="Kroth P.G."/>
            <person name="Liu Y."/>
            <person name="Malik S.B."/>
            <person name="Maier U.G."/>
            <person name="McRose D."/>
            <person name="Mock T."/>
            <person name="Neilson J.A."/>
            <person name="Onodera N.T."/>
            <person name="Poole A.M."/>
            <person name="Pritham E.J."/>
            <person name="Richards T.A."/>
            <person name="Rocap G."/>
            <person name="Roy S.W."/>
            <person name="Sarai C."/>
            <person name="Schaack S."/>
            <person name="Shirato S."/>
            <person name="Slamovits C.H."/>
            <person name="Spencer D.F."/>
            <person name="Suzuki S."/>
            <person name="Worden A.Z."/>
            <person name="Zauner S."/>
            <person name="Barry K."/>
            <person name="Bell C."/>
            <person name="Bharti A.K."/>
            <person name="Crow J.A."/>
            <person name="Grimwood J."/>
            <person name="Kramer R."/>
            <person name="Lindquist E."/>
            <person name="Lucas S."/>
            <person name="Salamov A."/>
            <person name="McFadden G.I."/>
            <person name="Lane C.E."/>
            <person name="Keeling P.J."/>
            <person name="Gray M.W."/>
            <person name="Grigoriev I.V."/>
            <person name="Archibald J.M."/>
        </authorList>
    </citation>
    <scope>NUCLEOTIDE SEQUENCE</scope>
    <source>
        <strain evidence="1 3">CCMP2712</strain>
    </source>
</reference>
<dbReference type="EnsemblProtists" id="EKX39753">
    <property type="protein sequence ID" value="EKX39753"/>
    <property type="gene ID" value="GUITHDRAFT_154362"/>
</dbReference>
<dbReference type="AlphaFoldDB" id="L1IU39"/>
<protein>
    <submittedName>
        <fullName evidence="1 2">Uncharacterized protein</fullName>
    </submittedName>
</protein>
<organism evidence="1">
    <name type="scientific">Guillardia theta (strain CCMP2712)</name>
    <name type="common">Cryptophyte</name>
    <dbReference type="NCBI Taxonomy" id="905079"/>
    <lineage>
        <taxon>Eukaryota</taxon>
        <taxon>Cryptophyceae</taxon>
        <taxon>Pyrenomonadales</taxon>
        <taxon>Geminigeraceae</taxon>
        <taxon>Guillardia</taxon>
    </lineage>
</organism>
<evidence type="ECO:0000313" key="2">
    <source>
        <dbReference type="EnsemblProtists" id="EKX39753"/>
    </source>
</evidence>